<feature type="binding site" evidence="5">
    <location>
        <position position="498"/>
    </location>
    <ligand>
        <name>ATP</name>
        <dbReference type="ChEBI" id="CHEBI:30616"/>
    </ligand>
</feature>
<feature type="region of interest" description="Disordered" evidence="6">
    <location>
        <begin position="531"/>
        <end position="640"/>
    </location>
</feature>
<feature type="region of interest" description="Disordered" evidence="6">
    <location>
        <begin position="415"/>
        <end position="444"/>
    </location>
</feature>
<dbReference type="InterPro" id="IPR017441">
    <property type="entry name" value="Protein_kinase_ATP_BS"/>
</dbReference>
<evidence type="ECO:0000256" key="2">
    <source>
        <dbReference type="ARBA" id="ARBA00022741"/>
    </source>
</evidence>
<feature type="compositionally biased region" description="Pro residues" evidence="6">
    <location>
        <begin position="531"/>
        <end position="542"/>
    </location>
</feature>
<organism evidence="9 10">
    <name type="scientific">Chlamydomonas incerta</name>
    <dbReference type="NCBI Taxonomy" id="51695"/>
    <lineage>
        <taxon>Eukaryota</taxon>
        <taxon>Viridiplantae</taxon>
        <taxon>Chlorophyta</taxon>
        <taxon>core chlorophytes</taxon>
        <taxon>Chlorophyceae</taxon>
        <taxon>CS clade</taxon>
        <taxon>Chlamydomonadales</taxon>
        <taxon>Chlamydomonadaceae</taxon>
        <taxon>Chlamydomonas</taxon>
    </lineage>
</organism>
<dbReference type="InterPro" id="IPR051681">
    <property type="entry name" value="Ser/Thr_Kinases-Pseudokinases"/>
</dbReference>
<keyword evidence="3" id="KW-0418">Kinase</keyword>
<keyword evidence="1" id="KW-0808">Transferase</keyword>
<feature type="compositionally biased region" description="Basic and acidic residues" evidence="6">
    <location>
        <begin position="593"/>
        <end position="603"/>
    </location>
</feature>
<dbReference type="Pfam" id="PF00069">
    <property type="entry name" value="Pkinase"/>
    <property type="match status" value="1"/>
</dbReference>
<dbReference type="SMART" id="SM00220">
    <property type="entry name" value="S_TKc"/>
    <property type="match status" value="1"/>
</dbReference>
<dbReference type="Gene3D" id="1.10.510.10">
    <property type="entry name" value="Transferase(Phosphotransferase) domain 1"/>
    <property type="match status" value="1"/>
</dbReference>
<dbReference type="GO" id="GO:0004674">
    <property type="term" value="F:protein serine/threonine kinase activity"/>
    <property type="evidence" value="ECO:0007669"/>
    <property type="project" value="TreeGrafter"/>
</dbReference>
<feature type="compositionally biased region" description="Low complexity" evidence="6">
    <location>
        <begin position="543"/>
        <end position="559"/>
    </location>
</feature>
<evidence type="ECO:0000256" key="6">
    <source>
        <dbReference type="SAM" id="MobiDB-lite"/>
    </source>
</evidence>
<dbReference type="PROSITE" id="PS00108">
    <property type="entry name" value="PROTEIN_KINASE_ST"/>
    <property type="match status" value="1"/>
</dbReference>
<keyword evidence="7" id="KW-0472">Membrane</keyword>
<feature type="compositionally biased region" description="Pro residues" evidence="6">
    <location>
        <begin position="560"/>
        <end position="571"/>
    </location>
</feature>
<reference evidence="9" key="1">
    <citation type="journal article" date="2020" name="bioRxiv">
        <title>Comparative genomics of Chlamydomonas.</title>
        <authorList>
            <person name="Craig R.J."/>
            <person name="Hasan A.R."/>
            <person name="Ness R.W."/>
            <person name="Keightley P.D."/>
        </authorList>
    </citation>
    <scope>NUCLEOTIDE SEQUENCE</scope>
    <source>
        <strain evidence="9">SAG 7.73</strain>
    </source>
</reference>
<dbReference type="PANTHER" id="PTHR44329:SF214">
    <property type="entry name" value="PROTEIN KINASE DOMAIN-CONTAINING PROTEIN"/>
    <property type="match status" value="1"/>
</dbReference>
<evidence type="ECO:0000313" key="9">
    <source>
        <dbReference type="EMBL" id="KAG2428354.1"/>
    </source>
</evidence>
<keyword evidence="7" id="KW-0812">Transmembrane</keyword>
<evidence type="ECO:0000256" key="7">
    <source>
        <dbReference type="SAM" id="Phobius"/>
    </source>
</evidence>
<dbReference type="InterPro" id="IPR011009">
    <property type="entry name" value="Kinase-like_dom_sf"/>
</dbReference>
<evidence type="ECO:0000256" key="1">
    <source>
        <dbReference type="ARBA" id="ARBA00022679"/>
    </source>
</evidence>
<dbReference type="InterPro" id="IPR008271">
    <property type="entry name" value="Ser/Thr_kinase_AS"/>
</dbReference>
<dbReference type="OrthoDB" id="4062651at2759"/>
<evidence type="ECO:0000259" key="8">
    <source>
        <dbReference type="PROSITE" id="PS50011"/>
    </source>
</evidence>
<dbReference type="PROSITE" id="PS50011">
    <property type="entry name" value="PROTEIN_KINASE_DOM"/>
    <property type="match status" value="1"/>
</dbReference>
<feature type="transmembrane region" description="Helical" evidence="7">
    <location>
        <begin position="314"/>
        <end position="336"/>
    </location>
</feature>
<dbReference type="PROSITE" id="PS00107">
    <property type="entry name" value="PROTEIN_KINASE_ATP"/>
    <property type="match status" value="1"/>
</dbReference>
<keyword evidence="7" id="KW-1133">Transmembrane helix</keyword>
<comment type="caution">
    <text evidence="9">The sequence shown here is derived from an EMBL/GenBank/DDBJ whole genome shotgun (WGS) entry which is preliminary data.</text>
</comment>
<accession>A0A835VWR1</accession>
<feature type="region of interest" description="Disordered" evidence="6">
    <location>
        <begin position="279"/>
        <end position="303"/>
    </location>
</feature>
<evidence type="ECO:0000313" key="10">
    <source>
        <dbReference type="Proteomes" id="UP000650467"/>
    </source>
</evidence>
<dbReference type="GO" id="GO:0005524">
    <property type="term" value="F:ATP binding"/>
    <property type="evidence" value="ECO:0007669"/>
    <property type="project" value="UniProtKB-UniRule"/>
</dbReference>
<feature type="region of interest" description="Disordered" evidence="6">
    <location>
        <begin position="347"/>
        <end position="373"/>
    </location>
</feature>
<feature type="compositionally biased region" description="Low complexity" evidence="6">
    <location>
        <begin position="242"/>
        <end position="260"/>
    </location>
</feature>
<gene>
    <name evidence="9" type="ORF">HXX76_010499</name>
</gene>
<dbReference type="InterPro" id="IPR000719">
    <property type="entry name" value="Prot_kinase_dom"/>
</dbReference>
<evidence type="ECO:0000256" key="5">
    <source>
        <dbReference type="PROSITE-ProRule" id="PRU10141"/>
    </source>
</evidence>
<dbReference type="AlphaFoldDB" id="A0A835VWR1"/>
<protein>
    <recommendedName>
        <fullName evidence="8">Protein kinase domain-containing protein</fullName>
    </recommendedName>
</protein>
<keyword evidence="4 5" id="KW-0067">ATP-binding</keyword>
<keyword evidence="10" id="KW-1185">Reference proteome</keyword>
<feature type="region of interest" description="Disordered" evidence="6">
    <location>
        <begin position="240"/>
        <end position="260"/>
    </location>
</feature>
<feature type="compositionally biased region" description="Low complexity" evidence="6">
    <location>
        <begin position="572"/>
        <end position="592"/>
    </location>
</feature>
<feature type="domain" description="Protein kinase" evidence="8">
    <location>
        <begin position="471"/>
        <end position="883"/>
    </location>
</feature>
<dbReference type="EMBL" id="JAEHOC010000035">
    <property type="protein sequence ID" value="KAG2428354.1"/>
    <property type="molecule type" value="Genomic_DNA"/>
</dbReference>
<dbReference type="PANTHER" id="PTHR44329">
    <property type="entry name" value="SERINE/THREONINE-PROTEIN KINASE TNNI3K-RELATED"/>
    <property type="match status" value="1"/>
</dbReference>
<sequence>MALVDTEHLVLSNSDFAAHALPIPLDRNFTVQGVWQHAVGRIPYFDFAYVKAKVQLGPYVFLTLEQLMVRRTRSDPSFRGPGFDLTTDDSGRDPRVNGSFGAVVFKRSINLAEICMPPAYVAPSLGGLPRPRELPGNQSMYAAAAVTDLHPNCTIPFTSFDLPFEQQCVQSTGGMYVDVALYCYSLNAYGNQVKTGYVSHILNSQYQCYQYMTVECTKQYGGVVGCYNYFSSQQQQVHISNGSSTTGSSTTASSTTGGGSSSSLAAAATVAPRLAGAGDGADGVPTVTGSESPASGDGGGGGGGSSTAVIVGSVVGGVVGGILLLAAGVAVTALLVGRRRRRRYAASAAADGKQAGDSESGSSSSGSSCCGVRPPGGGAASAVNAGGGHTAAVGKGDMASSQRCYGGNASDDCTSLQAATDHPDSLSPQAAPGGGGAATAAAAAEPTVNGRARSLRSAAAEGDAQQEVAVVLLSTVLGKGSFGKVVAGLYAGRRVAVKLIDLGLMQQLLQRQQGQQGQGQQAVPQLLQPVPQQPVPQQPVPPQQGQGQQAQPGQQQQGQPVPPQGQLPVPPQQAQAELQQDQAQQDQAQPQPQEKEKENEQARQSRQQQQQQQQQQAEAEAAALAAPPPPPHQLHQQTGMRRMRDAVIASMAQEVQVLARVQHPNIVTLLAANLNPPHVCLVMERMDTSLDRLLYKDPGRPFPLSLAVHIALQVARALEYLHPTIVHRDLKPGNVLISFGGGGGGGDASALPLREQAVVAKLADFGLSRLRATVLVTKNPEVGTGPYMAPECFDVSNNAITDRADCYSFGVLLWELIARSHPWAGLTMLQMAVRVVMGGVRLPMLPLARAGASPKLQRLVTQCFDADPQRRPAAAEIVKQLLLVQQHLGPGSRG</sequence>
<keyword evidence="2 5" id="KW-0547">Nucleotide-binding</keyword>
<dbReference type="Proteomes" id="UP000650467">
    <property type="component" value="Unassembled WGS sequence"/>
</dbReference>
<name>A0A835VWR1_CHLIN</name>
<dbReference type="SUPFAM" id="SSF56112">
    <property type="entry name" value="Protein kinase-like (PK-like)"/>
    <property type="match status" value="1"/>
</dbReference>
<feature type="compositionally biased region" description="Low complexity" evidence="6">
    <location>
        <begin position="604"/>
        <end position="625"/>
    </location>
</feature>
<evidence type="ECO:0000256" key="4">
    <source>
        <dbReference type="ARBA" id="ARBA00022840"/>
    </source>
</evidence>
<evidence type="ECO:0000256" key="3">
    <source>
        <dbReference type="ARBA" id="ARBA00022777"/>
    </source>
</evidence>
<proteinExistence type="predicted"/>